<keyword evidence="9" id="KW-0472">Membrane</keyword>
<reference evidence="12" key="1">
    <citation type="journal article" date="2023" name="G3 (Bethesda)">
        <title>Whole genome assemblies of Zophobas morio and Tenebrio molitor.</title>
        <authorList>
            <person name="Kaur S."/>
            <person name="Stinson S.A."/>
            <person name="diCenzo G.C."/>
        </authorList>
    </citation>
    <scope>NUCLEOTIDE SEQUENCE</scope>
    <source>
        <strain evidence="12">QUZm001</strain>
    </source>
</reference>
<proteinExistence type="inferred from homology"/>
<feature type="transmembrane region" description="Helical" evidence="9">
    <location>
        <begin position="27"/>
        <end position="47"/>
    </location>
</feature>
<dbReference type="InterPro" id="IPR000718">
    <property type="entry name" value="Peptidase_M13"/>
</dbReference>
<dbReference type="EMBL" id="JALNTZ010000004">
    <property type="protein sequence ID" value="KAJ3654443.1"/>
    <property type="molecule type" value="Genomic_DNA"/>
</dbReference>
<dbReference type="InterPro" id="IPR042089">
    <property type="entry name" value="Peptidase_M13_dom_2"/>
</dbReference>
<dbReference type="GO" id="GO:0016485">
    <property type="term" value="P:protein processing"/>
    <property type="evidence" value="ECO:0007669"/>
    <property type="project" value="TreeGrafter"/>
</dbReference>
<dbReference type="Gene3D" id="3.40.390.10">
    <property type="entry name" value="Collagenase (Catalytic Domain)"/>
    <property type="match status" value="1"/>
</dbReference>
<name>A0AA38MFK7_9CUCU</name>
<dbReference type="PRINTS" id="PR00786">
    <property type="entry name" value="NEPRILYSIN"/>
</dbReference>
<keyword evidence="4" id="KW-0645">Protease</keyword>
<protein>
    <submittedName>
        <fullName evidence="12">Uncharacterized protein</fullName>
    </submittedName>
</protein>
<dbReference type="CDD" id="cd08662">
    <property type="entry name" value="M13"/>
    <property type="match status" value="1"/>
</dbReference>
<evidence type="ECO:0000256" key="1">
    <source>
        <dbReference type="ARBA" id="ARBA00001947"/>
    </source>
</evidence>
<dbReference type="InterPro" id="IPR024079">
    <property type="entry name" value="MetalloPept_cat_dom_sf"/>
</dbReference>
<keyword evidence="6" id="KW-0378">Hydrolase</keyword>
<evidence type="ECO:0000256" key="4">
    <source>
        <dbReference type="ARBA" id="ARBA00022670"/>
    </source>
</evidence>
<keyword evidence="13" id="KW-1185">Reference proteome</keyword>
<evidence type="ECO:0000256" key="9">
    <source>
        <dbReference type="SAM" id="Phobius"/>
    </source>
</evidence>
<evidence type="ECO:0000313" key="12">
    <source>
        <dbReference type="EMBL" id="KAJ3654443.1"/>
    </source>
</evidence>
<evidence type="ECO:0000256" key="6">
    <source>
        <dbReference type="ARBA" id="ARBA00022801"/>
    </source>
</evidence>
<sequence length="734" mass="84801">MPESSRESTLKIQNPSWWRRRPRTEKVLLAIVTTLIFLIIIMLSVNLSRCKYGSHDICFTPDCVKTATQVLEKVDLNVNPCEDFYKFACGNFIKNTVIPEDKTSITSFTIVEDEVEELMHNLLKKPIVSTDIKPFVLAKTLYRACMNTTEIEANSLQKFKRLIKSTGGWPVVEGDGWDENSFDWVSTSYQLMKVGLTPYMLLNFKVLPDSSNSSRKALVLDQVKIELDKIKRNGFNETIFQAYYEYMKKVVVVLGAEETKASEEMRAVAELVVTLARITLPEEELRDATSKHNPMSVSKLETTFGYVPWLNYINTMMHPYKKFNSDDIVIVKVPSYYEKLESVLKNTSKRTLANYMYWSLAEDHITYLNDELRNLELDFNKPISGIDKRPLRWKECTQACIRLYVASGALFVRNFFKKEAKAAVVEMTEYIKDAFIQTLKSVDWMDADTKKQALDKAKAIHLHTAYPDELLDDQKLELYYKNLTFDASDYLGSMLNLSLFKSDVEYPQLDEKLDKKDWRNHGYVALVQAFYDSSENSIEFLAGILRNVFFDDRKPKYMNYGAIGHIIGHEITHGFDDEGRQFDKDGNLVNWWQQKTKEAFDAKAQCIIDQYGNITVPEVNLNLNGINTQGENIADNAGIKLAYLAYKAWSKKHGPEQVLPGLPYTPEQMFWIAVANIWCKVEATQWLQLVVVYDKHAPHQHRVNVPLMNSEYFIKDFKCNENSKMNPKHKCHVW</sequence>
<dbReference type="InterPro" id="IPR008753">
    <property type="entry name" value="Peptidase_M13_N"/>
</dbReference>
<keyword evidence="5" id="KW-0479">Metal-binding</keyword>
<dbReference type="PROSITE" id="PS51885">
    <property type="entry name" value="NEPRILYSIN"/>
    <property type="match status" value="1"/>
</dbReference>
<evidence type="ECO:0000259" key="11">
    <source>
        <dbReference type="Pfam" id="PF05649"/>
    </source>
</evidence>
<evidence type="ECO:0000313" key="13">
    <source>
        <dbReference type="Proteomes" id="UP001168821"/>
    </source>
</evidence>
<dbReference type="GO" id="GO:0004222">
    <property type="term" value="F:metalloendopeptidase activity"/>
    <property type="evidence" value="ECO:0007669"/>
    <property type="project" value="InterPro"/>
</dbReference>
<dbReference type="AlphaFoldDB" id="A0AA38MFK7"/>
<keyword evidence="8" id="KW-0482">Metalloprotease</keyword>
<comment type="subcellular location">
    <subcellularLocation>
        <location evidence="2">Cell membrane</location>
        <topology evidence="2">Single-pass type II membrane protein</topology>
    </subcellularLocation>
</comment>
<keyword evidence="9" id="KW-0812">Transmembrane</keyword>
<keyword evidence="9" id="KW-1133">Transmembrane helix</keyword>
<dbReference type="Pfam" id="PF05649">
    <property type="entry name" value="Peptidase_M13_N"/>
    <property type="match status" value="1"/>
</dbReference>
<evidence type="ECO:0000256" key="7">
    <source>
        <dbReference type="ARBA" id="ARBA00022833"/>
    </source>
</evidence>
<evidence type="ECO:0000256" key="3">
    <source>
        <dbReference type="ARBA" id="ARBA00007357"/>
    </source>
</evidence>
<dbReference type="SUPFAM" id="SSF55486">
    <property type="entry name" value="Metalloproteases ('zincins'), catalytic domain"/>
    <property type="match status" value="1"/>
</dbReference>
<keyword evidence="7" id="KW-0862">Zinc</keyword>
<comment type="cofactor">
    <cofactor evidence="1">
        <name>Zn(2+)</name>
        <dbReference type="ChEBI" id="CHEBI:29105"/>
    </cofactor>
</comment>
<evidence type="ECO:0000256" key="8">
    <source>
        <dbReference type="ARBA" id="ARBA00023049"/>
    </source>
</evidence>
<dbReference type="Pfam" id="PF01431">
    <property type="entry name" value="Peptidase_M13"/>
    <property type="match status" value="1"/>
</dbReference>
<evidence type="ECO:0000256" key="2">
    <source>
        <dbReference type="ARBA" id="ARBA00004401"/>
    </source>
</evidence>
<gene>
    <name evidence="12" type="ORF">Zmor_013632</name>
</gene>
<dbReference type="GO" id="GO:0046872">
    <property type="term" value="F:metal ion binding"/>
    <property type="evidence" value="ECO:0007669"/>
    <property type="project" value="UniProtKB-KW"/>
</dbReference>
<evidence type="ECO:0000256" key="5">
    <source>
        <dbReference type="ARBA" id="ARBA00022723"/>
    </source>
</evidence>
<comment type="similarity">
    <text evidence="3">Belongs to the peptidase M13 family.</text>
</comment>
<dbReference type="PANTHER" id="PTHR11733">
    <property type="entry name" value="ZINC METALLOPROTEASE FAMILY M13 NEPRILYSIN-RELATED"/>
    <property type="match status" value="1"/>
</dbReference>
<comment type="caution">
    <text evidence="12">The sequence shown here is derived from an EMBL/GenBank/DDBJ whole genome shotgun (WGS) entry which is preliminary data.</text>
</comment>
<dbReference type="InterPro" id="IPR018497">
    <property type="entry name" value="Peptidase_M13_C"/>
</dbReference>
<dbReference type="PANTHER" id="PTHR11733:SF224">
    <property type="entry name" value="NEPRILYSIN-2"/>
    <property type="match status" value="1"/>
</dbReference>
<dbReference type="Proteomes" id="UP001168821">
    <property type="component" value="Unassembled WGS sequence"/>
</dbReference>
<dbReference type="Gene3D" id="1.10.1380.10">
    <property type="entry name" value="Neutral endopeptidase , domain2"/>
    <property type="match status" value="1"/>
</dbReference>
<evidence type="ECO:0000259" key="10">
    <source>
        <dbReference type="Pfam" id="PF01431"/>
    </source>
</evidence>
<accession>A0AA38MFK7</accession>
<feature type="domain" description="Peptidase M13 N-terminal" evidence="11">
    <location>
        <begin position="80"/>
        <end position="467"/>
    </location>
</feature>
<dbReference type="GO" id="GO:0005886">
    <property type="term" value="C:plasma membrane"/>
    <property type="evidence" value="ECO:0007669"/>
    <property type="project" value="UniProtKB-SubCell"/>
</dbReference>
<organism evidence="12 13">
    <name type="scientific">Zophobas morio</name>
    <dbReference type="NCBI Taxonomy" id="2755281"/>
    <lineage>
        <taxon>Eukaryota</taxon>
        <taxon>Metazoa</taxon>
        <taxon>Ecdysozoa</taxon>
        <taxon>Arthropoda</taxon>
        <taxon>Hexapoda</taxon>
        <taxon>Insecta</taxon>
        <taxon>Pterygota</taxon>
        <taxon>Neoptera</taxon>
        <taxon>Endopterygota</taxon>
        <taxon>Coleoptera</taxon>
        <taxon>Polyphaga</taxon>
        <taxon>Cucujiformia</taxon>
        <taxon>Tenebrionidae</taxon>
        <taxon>Zophobas</taxon>
    </lineage>
</organism>
<feature type="domain" description="Peptidase M13 C-terminal" evidence="10">
    <location>
        <begin position="529"/>
        <end position="733"/>
    </location>
</feature>